<gene>
    <name evidence="4" type="ORF">GCM10009663_10530</name>
</gene>
<feature type="region of interest" description="Disordered" evidence="2">
    <location>
        <begin position="103"/>
        <end position="145"/>
    </location>
</feature>
<dbReference type="InterPro" id="IPR038416">
    <property type="entry name" value="Ribosom_S30AE_C_sf"/>
</dbReference>
<evidence type="ECO:0000256" key="2">
    <source>
        <dbReference type="SAM" id="MobiDB-lite"/>
    </source>
</evidence>
<dbReference type="InterPro" id="IPR036567">
    <property type="entry name" value="RHF-like"/>
</dbReference>
<feature type="domain" description="Sigma 54 modulation/S30EA ribosomal protein C-terminal" evidence="3">
    <location>
        <begin position="138"/>
        <end position="193"/>
    </location>
</feature>
<dbReference type="PANTHER" id="PTHR33231:SF1">
    <property type="entry name" value="30S RIBOSOMAL PROTEIN"/>
    <property type="match status" value="1"/>
</dbReference>
<dbReference type="RefSeq" id="WP_344622296.1">
    <property type="nucleotide sequence ID" value="NZ_BAAALD010000006.1"/>
</dbReference>
<evidence type="ECO:0000313" key="5">
    <source>
        <dbReference type="Proteomes" id="UP001499987"/>
    </source>
</evidence>
<name>A0ABN1TCH5_9ACTN</name>
<dbReference type="InterPro" id="IPR050574">
    <property type="entry name" value="HPF/YfiA_ribosome-assoc"/>
</dbReference>
<evidence type="ECO:0000313" key="4">
    <source>
        <dbReference type="EMBL" id="GAA1072710.1"/>
    </source>
</evidence>
<dbReference type="Pfam" id="PF02482">
    <property type="entry name" value="Ribosomal_S30AE"/>
    <property type="match status" value="1"/>
</dbReference>
<dbReference type="Gene3D" id="3.30.505.50">
    <property type="entry name" value="Sigma 54 modulation/S30EA ribosomal protein, C-terminal domain"/>
    <property type="match status" value="2"/>
</dbReference>
<organism evidence="4 5">
    <name type="scientific">Kitasatospora arboriphila</name>
    <dbReference type="NCBI Taxonomy" id="258052"/>
    <lineage>
        <taxon>Bacteria</taxon>
        <taxon>Bacillati</taxon>
        <taxon>Actinomycetota</taxon>
        <taxon>Actinomycetes</taxon>
        <taxon>Kitasatosporales</taxon>
        <taxon>Streptomycetaceae</taxon>
        <taxon>Kitasatospora</taxon>
    </lineage>
</organism>
<dbReference type="Gene3D" id="3.30.160.100">
    <property type="entry name" value="Ribosome hibernation promotion factor-like"/>
    <property type="match status" value="1"/>
</dbReference>
<keyword evidence="5" id="KW-1185">Reference proteome</keyword>
<dbReference type="SUPFAM" id="SSF69754">
    <property type="entry name" value="Ribosome binding protein Y (YfiA homologue)"/>
    <property type="match status" value="1"/>
</dbReference>
<evidence type="ECO:0000259" key="3">
    <source>
        <dbReference type="Pfam" id="PF16321"/>
    </source>
</evidence>
<dbReference type="Pfam" id="PF16321">
    <property type="entry name" value="Ribosom_S30AE_C"/>
    <property type="match status" value="2"/>
</dbReference>
<keyword evidence="1" id="KW-0810">Translation regulation</keyword>
<dbReference type="EMBL" id="BAAALD010000006">
    <property type="protein sequence ID" value="GAA1072710.1"/>
    <property type="molecule type" value="Genomic_DNA"/>
</dbReference>
<dbReference type="InterPro" id="IPR003489">
    <property type="entry name" value="RHF/RaiA"/>
</dbReference>
<feature type="domain" description="Sigma 54 modulation/S30EA ribosomal protein C-terminal" evidence="3">
    <location>
        <begin position="210"/>
        <end position="256"/>
    </location>
</feature>
<feature type="compositionally biased region" description="Basic residues" evidence="2">
    <location>
        <begin position="103"/>
        <end position="113"/>
    </location>
</feature>
<protein>
    <submittedName>
        <fullName evidence="4">HPF/RaiA family ribosome-associated protein</fullName>
    </submittedName>
</protein>
<comment type="caution">
    <text evidence="4">The sequence shown here is derived from an EMBL/GenBank/DDBJ whole genome shotgun (WGS) entry which is preliminary data.</text>
</comment>
<reference evidence="4 5" key="1">
    <citation type="journal article" date="2019" name="Int. J. Syst. Evol. Microbiol.">
        <title>The Global Catalogue of Microorganisms (GCM) 10K type strain sequencing project: providing services to taxonomists for standard genome sequencing and annotation.</title>
        <authorList>
            <consortium name="The Broad Institute Genomics Platform"/>
            <consortium name="The Broad Institute Genome Sequencing Center for Infectious Disease"/>
            <person name="Wu L."/>
            <person name="Ma J."/>
        </authorList>
    </citation>
    <scope>NUCLEOTIDE SEQUENCE [LARGE SCALE GENOMIC DNA]</scope>
    <source>
        <strain evidence="4 5">JCM 13002</strain>
    </source>
</reference>
<dbReference type="PANTHER" id="PTHR33231">
    <property type="entry name" value="30S RIBOSOMAL PROTEIN"/>
    <property type="match status" value="1"/>
</dbReference>
<sequence length="261" mass="28370">MNRLQTRPAPGVLVETRGEVTLAAPDYARTKLLAVLERLDEPVLAARVKLTQEPNHAVSEPSLAQAVVDLNGRPVRAHVAAATMQEAIDLLQDRLNARIARVRRHHDHHRRHGTAPDAGGDGSGHGHRPQRSARGTGDRRIVRHRSYSPARQTAWEAVLELEAMDYDFHLFTDTAGGGDSVVHRDADDGGYRLATSGPRAEQVPGLPVSTVGAPELTVADAVERLDLSGLPFVFFTDAETGRGNVLHHRHDGHYGLITPVS</sequence>
<proteinExistence type="predicted"/>
<dbReference type="Proteomes" id="UP001499987">
    <property type="component" value="Unassembled WGS sequence"/>
</dbReference>
<evidence type="ECO:0000256" key="1">
    <source>
        <dbReference type="ARBA" id="ARBA00022845"/>
    </source>
</evidence>
<accession>A0ABN1TCH5</accession>
<dbReference type="InterPro" id="IPR032528">
    <property type="entry name" value="Ribosom_S30AE_C"/>
</dbReference>